<evidence type="ECO:0000313" key="2">
    <source>
        <dbReference type="Proteomes" id="UP001070352"/>
    </source>
</evidence>
<accession>A0A9Q4H8R6</accession>
<evidence type="ECO:0000313" key="1">
    <source>
        <dbReference type="EMBL" id="MCY8120631.1"/>
    </source>
</evidence>
<organism evidence="1 2">
    <name type="scientific">Bacillus spizizenii</name>
    <name type="common">Bacillus subtilis subsp. spizizenii</name>
    <dbReference type="NCBI Taxonomy" id="96241"/>
    <lineage>
        <taxon>Bacteria</taxon>
        <taxon>Bacillati</taxon>
        <taxon>Bacillota</taxon>
        <taxon>Bacilli</taxon>
        <taxon>Bacillales</taxon>
        <taxon>Bacillaceae</taxon>
        <taxon>Bacillus</taxon>
    </lineage>
</organism>
<name>A0A9Q4H8R6_BACSC</name>
<proteinExistence type="predicted"/>
<reference evidence="1" key="1">
    <citation type="submission" date="2022-02" db="EMBL/GenBank/DDBJ databases">
        <title>Crop Bioprotection Bacillus Genome Sequencing.</title>
        <authorList>
            <person name="Dunlap C."/>
        </authorList>
    </citation>
    <scope>NUCLEOTIDE SEQUENCE</scope>
    <source>
        <strain evidence="1">M18B4</strain>
    </source>
</reference>
<dbReference type="AlphaFoldDB" id="A0A9Q4H8R6"/>
<dbReference type="EMBL" id="JALANJ010000010">
    <property type="protein sequence ID" value="MCY8120631.1"/>
    <property type="molecule type" value="Genomic_DNA"/>
</dbReference>
<dbReference type="Proteomes" id="UP001070352">
    <property type="component" value="Unassembled WGS sequence"/>
</dbReference>
<comment type="caution">
    <text evidence="1">The sequence shown here is derived from an EMBL/GenBank/DDBJ whole genome shotgun (WGS) entry which is preliminary data.</text>
</comment>
<gene>
    <name evidence="1" type="ORF">MOC45_08435</name>
</gene>
<sequence>MNYTLYLTQASDDRSTVYSYALHNYEGPQASGVFVASGRRRQDMSYCGHIALQRALRATAKMEGVISLKVIVDHPLMKPIMFETLGIDEQQYPDLCRTTNRLLKRFASHNLAASEFVSDDAAWQEIAVLDEALDALEQNRTIKGRWRLMRDRFFNIHKTIR</sequence>
<protein>
    <submittedName>
        <fullName evidence="1">Uncharacterized protein</fullName>
    </submittedName>
</protein>